<protein>
    <submittedName>
        <fullName evidence="6">Uncharacterized protein</fullName>
    </submittedName>
</protein>
<dbReference type="GO" id="GO:0045892">
    <property type="term" value="P:negative regulation of DNA-templated transcription"/>
    <property type="evidence" value="ECO:0007669"/>
    <property type="project" value="TreeGrafter"/>
</dbReference>
<evidence type="ECO:0000256" key="2">
    <source>
        <dbReference type="ARBA" id="ARBA00006081"/>
    </source>
</evidence>
<feature type="transmembrane region" description="Helical" evidence="5">
    <location>
        <begin position="1064"/>
        <end position="1086"/>
    </location>
</feature>
<dbReference type="Proteomes" id="UP000077202">
    <property type="component" value="Unassembled WGS sequence"/>
</dbReference>
<evidence type="ECO:0000256" key="5">
    <source>
        <dbReference type="SAM" id="Phobius"/>
    </source>
</evidence>
<feature type="compositionally biased region" description="Basic and acidic residues" evidence="4">
    <location>
        <begin position="307"/>
        <end position="319"/>
    </location>
</feature>
<evidence type="ECO:0000256" key="3">
    <source>
        <dbReference type="ARBA" id="ARBA00023242"/>
    </source>
</evidence>
<feature type="compositionally biased region" description="Polar residues" evidence="4">
    <location>
        <begin position="898"/>
        <end position="938"/>
    </location>
</feature>
<dbReference type="PANTHER" id="PTHR31413">
    <property type="entry name" value="AFP HOMOLOG 2"/>
    <property type="match status" value="1"/>
</dbReference>
<evidence type="ECO:0000313" key="7">
    <source>
        <dbReference type="Proteomes" id="UP000077202"/>
    </source>
</evidence>
<dbReference type="GO" id="GO:0007165">
    <property type="term" value="P:signal transduction"/>
    <property type="evidence" value="ECO:0007669"/>
    <property type="project" value="InterPro"/>
</dbReference>
<feature type="compositionally biased region" description="Low complexity" evidence="4">
    <location>
        <begin position="151"/>
        <end position="169"/>
    </location>
</feature>
<feature type="compositionally biased region" description="Basic and acidic residues" evidence="4">
    <location>
        <begin position="125"/>
        <end position="150"/>
    </location>
</feature>
<feature type="compositionally biased region" description="Basic and acidic residues" evidence="4">
    <location>
        <begin position="196"/>
        <end position="211"/>
    </location>
</feature>
<feature type="compositionally biased region" description="Polar residues" evidence="4">
    <location>
        <begin position="756"/>
        <end position="768"/>
    </location>
</feature>
<keyword evidence="5" id="KW-0812">Transmembrane</keyword>
<feature type="compositionally biased region" description="Basic and acidic residues" evidence="4">
    <location>
        <begin position="95"/>
        <end position="111"/>
    </location>
</feature>
<comment type="similarity">
    <text evidence="2">Belongs to the Ninja family.</text>
</comment>
<proteinExistence type="inferred from homology"/>
<feature type="compositionally biased region" description="Low complexity" evidence="4">
    <location>
        <begin position="216"/>
        <end position="230"/>
    </location>
</feature>
<feature type="region of interest" description="Disordered" evidence="4">
    <location>
        <begin position="1"/>
        <end position="180"/>
    </location>
</feature>
<feature type="compositionally biased region" description="Basic and acidic residues" evidence="4">
    <location>
        <begin position="332"/>
        <end position="350"/>
    </location>
</feature>
<comment type="subcellular location">
    <subcellularLocation>
        <location evidence="1">Nucleus</location>
    </subcellularLocation>
</comment>
<dbReference type="InterPro" id="IPR031307">
    <property type="entry name" value="Ninja_fam"/>
</dbReference>
<feature type="compositionally biased region" description="Low complexity" evidence="4">
    <location>
        <begin position="59"/>
        <end position="69"/>
    </location>
</feature>
<feature type="compositionally biased region" description="Polar residues" evidence="4">
    <location>
        <begin position="354"/>
        <end position="365"/>
    </location>
</feature>
<keyword evidence="7" id="KW-1185">Reference proteome</keyword>
<evidence type="ECO:0000313" key="6">
    <source>
        <dbReference type="EMBL" id="OAE18581.1"/>
    </source>
</evidence>
<feature type="compositionally biased region" description="Basic and acidic residues" evidence="4">
    <location>
        <begin position="448"/>
        <end position="482"/>
    </location>
</feature>
<sequence>MTTNPDHSWTQQAGLPLWCLKNDSKPLSEGGHRSRDDVCEDSSRKSSAIIDDAEDESGLELSLGLSLGGPVSKPKPRNGQKDGIGVEQRGGGGEKVNDETSARKLSRRDSDGSVSRTQAFWQEFDISRDNQQDEKPSHLSSDAHLRERHPSSVSSLSSPISSLSSIGLSDTWRSAESSVGEDSKVAVAHQFWQSMHEKPLQTEQGNGKEDLPIFQALSGPSPHSAAASSPWARYGQSGVAMPLLDGFKETGEENSRTPFPVSVKDNKIPIASVPGENIQHGGDGGPLQQPKGGDGLPYDEIGLQASDPRHAQETLEQQRKQKKQEARKRRKACMEEQKLQKKAKKEDEGRVVTGPTSKHTSSRSGTPPPGAKVSPSAPQQVNTREVSSPPDSQEAGSASSGFRRTSSGMWSRAGGGAWDGAAVSSPEKTPEKELDQGNDEGMILEIRLALKRERDRATKEKVWEVDREKEIEPRQDSERRSPADGSFGQTCKVDEGSGLQPVGAVHSPHENPTTPPAATSQIGISEMNKGQADAAWVQRMLENAQMNSYQMAAALMENKELLQGLKGLPDLNGIQRRGLENLPSAVDRDRLKAFGVSTSEQGDKSSERIRFEMRISDAKTEAANRSNPVLAGGSHPASGSMMAYSQPSNFPLMHMAYPFPVPVGAPNGLPFSLPYPFPYMMQFAPSADSSSAQERTGTPTLPNSFPGTSNHLPYSVVGDLPPSWAPVLRPQATPPHSPPRTLARSSSGVTDEDSRNSQGAKSNDTVRSASPVKDATSGGPSHTLMRATSLGSGQGQGGAFSRLRASPNLPPTPQFGPIRTRSESGEAILYREGGSVTSNSAFASLVAAVEASQGLSAAVASVNTSSKQPASQRIGGLAKLERTTSRVLSEAMEEITGASISSKGSSQQGETTHVDSVSRTSSNAEEVKVSNGNRFQQGTTTSTSLSEGLISQMGQEASFFKAGCAAGQMFGGSGTSPDLPWVTCKGAGPNGKAISGVLYKYNKGQDHFLTGVKQPLLKDRSFEPNDAMNTETERKAGRYTCFQEVYTTLRREVCKLERKESRKVWSPLLAQVFFDHIVLFFFACGLKFRLMVVIK</sequence>
<accession>A0A176VE42</accession>
<feature type="region of interest" description="Disordered" evidence="4">
    <location>
        <begin position="688"/>
        <end position="819"/>
    </location>
</feature>
<feature type="region of interest" description="Disordered" evidence="4">
    <location>
        <begin position="196"/>
        <end position="230"/>
    </location>
</feature>
<evidence type="ECO:0000256" key="1">
    <source>
        <dbReference type="ARBA" id="ARBA00004123"/>
    </source>
</evidence>
<gene>
    <name evidence="6" type="ORF">AXG93_1923s1370</name>
</gene>
<feature type="region of interest" description="Disordered" evidence="4">
    <location>
        <begin position="249"/>
        <end position="497"/>
    </location>
</feature>
<dbReference type="GO" id="GO:0005634">
    <property type="term" value="C:nucleus"/>
    <property type="evidence" value="ECO:0007669"/>
    <property type="project" value="UniProtKB-SubCell"/>
</dbReference>
<reference evidence="6" key="1">
    <citation type="submission" date="2016-03" db="EMBL/GenBank/DDBJ databases">
        <title>Mechanisms controlling the formation of the plant cell surface in tip-growing cells are functionally conserved among land plants.</title>
        <authorList>
            <person name="Honkanen S."/>
            <person name="Jones V.A."/>
            <person name="Morieri G."/>
            <person name="Champion C."/>
            <person name="Hetherington A.J."/>
            <person name="Kelly S."/>
            <person name="Saint-Marcoux D."/>
            <person name="Proust H."/>
            <person name="Prescott H."/>
            <person name="Dolan L."/>
        </authorList>
    </citation>
    <scope>NUCLEOTIDE SEQUENCE [LARGE SCALE GENOMIC DNA]</scope>
    <source>
        <tissue evidence="6">Whole gametophyte</tissue>
    </source>
</reference>
<feature type="compositionally biased region" description="Polar residues" evidence="4">
    <location>
        <begin position="376"/>
        <end position="409"/>
    </location>
</feature>
<feature type="compositionally biased region" description="Polar residues" evidence="4">
    <location>
        <begin position="688"/>
        <end position="712"/>
    </location>
</feature>
<dbReference type="EMBL" id="LVLJ01004028">
    <property type="protein sequence ID" value="OAE18581.1"/>
    <property type="molecule type" value="Genomic_DNA"/>
</dbReference>
<keyword evidence="5" id="KW-1133">Transmembrane helix</keyword>
<feature type="compositionally biased region" description="Polar residues" evidence="4">
    <location>
        <begin position="1"/>
        <end position="13"/>
    </location>
</feature>
<keyword evidence="3" id="KW-0539">Nucleus</keyword>
<name>A0A176VE42_MARPO</name>
<feature type="region of interest" description="Disordered" evidence="4">
    <location>
        <begin position="897"/>
        <end position="943"/>
    </location>
</feature>
<keyword evidence="5" id="KW-0472">Membrane</keyword>
<feature type="compositionally biased region" description="Basic residues" evidence="4">
    <location>
        <begin position="320"/>
        <end position="331"/>
    </location>
</feature>
<comment type="caution">
    <text evidence="6">The sequence shown here is derived from an EMBL/GenBank/DDBJ whole genome shotgun (WGS) entry which is preliminary data.</text>
</comment>
<feature type="compositionally biased region" description="Basic and acidic residues" evidence="4">
    <location>
        <begin position="22"/>
        <end position="44"/>
    </location>
</feature>
<organism evidence="6 7">
    <name type="scientific">Marchantia polymorpha subsp. ruderalis</name>
    <dbReference type="NCBI Taxonomy" id="1480154"/>
    <lineage>
        <taxon>Eukaryota</taxon>
        <taxon>Viridiplantae</taxon>
        <taxon>Streptophyta</taxon>
        <taxon>Embryophyta</taxon>
        <taxon>Marchantiophyta</taxon>
        <taxon>Marchantiopsida</taxon>
        <taxon>Marchantiidae</taxon>
        <taxon>Marchantiales</taxon>
        <taxon>Marchantiaceae</taxon>
        <taxon>Marchantia</taxon>
    </lineage>
</organism>
<evidence type="ECO:0000256" key="4">
    <source>
        <dbReference type="SAM" id="MobiDB-lite"/>
    </source>
</evidence>
<dbReference type="AlphaFoldDB" id="A0A176VE42"/>
<dbReference type="PANTHER" id="PTHR31413:SF12">
    <property type="entry name" value="AFP HOMOLOG 2"/>
    <property type="match status" value="1"/>
</dbReference>